<gene>
    <name evidence="1" type="ORF">WKI67_36885</name>
</gene>
<name>A0ACC6Q5S7_9ACTN</name>
<comment type="caution">
    <text evidence="1">The sequence shown here is derived from an EMBL/GenBank/DDBJ whole genome shotgun (WGS) entry which is preliminary data.</text>
</comment>
<protein>
    <submittedName>
        <fullName evidence="1">Uncharacterized protein</fullName>
    </submittedName>
</protein>
<evidence type="ECO:0000313" key="2">
    <source>
        <dbReference type="Proteomes" id="UP001377168"/>
    </source>
</evidence>
<organism evidence="1 2">
    <name type="scientific">Streptomyces achmelvichensis</name>
    <dbReference type="NCBI Taxonomy" id="3134111"/>
    <lineage>
        <taxon>Bacteria</taxon>
        <taxon>Bacillati</taxon>
        <taxon>Actinomycetota</taxon>
        <taxon>Actinomycetes</taxon>
        <taxon>Kitasatosporales</taxon>
        <taxon>Streptomycetaceae</taxon>
        <taxon>Streptomyces</taxon>
    </lineage>
</organism>
<reference evidence="1" key="1">
    <citation type="submission" date="2024-03" db="EMBL/GenBank/DDBJ databases">
        <title>Novel Streptomyces species of biotechnological and ecological value are a feature of Machair soil.</title>
        <authorList>
            <person name="Prole J.R."/>
            <person name="Goodfellow M."/>
            <person name="Allenby N."/>
            <person name="Ward A.C."/>
        </authorList>
    </citation>
    <scope>NUCLEOTIDE SEQUENCE</scope>
    <source>
        <strain evidence="1">MS2.AVA.5</strain>
    </source>
</reference>
<evidence type="ECO:0000313" key="1">
    <source>
        <dbReference type="EMBL" id="MEJ8638942.1"/>
    </source>
</evidence>
<dbReference type="EMBL" id="JBBKAJ010000022">
    <property type="protein sequence ID" value="MEJ8638942.1"/>
    <property type="molecule type" value="Genomic_DNA"/>
</dbReference>
<accession>A0ACC6Q5S7</accession>
<keyword evidence="2" id="KW-1185">Reference proteome</keyword>
<dbReference type="Proteomes" id="UP001377168">
    <property type="component" value="Unassembled WGS sequence"/>
</dbReference>
<sequence length="78" mass="8387">MKRAPRRWAEATSVTAWWITVAFALWLLGMALGQPVSLAGCAASAALLVAIGEAGDWLRRRWVSRRGGGRRGPWAGPG</sequence>
<proteinExistence type="predicted"/>